<evidence type="ECO:0000256" key="1">
    <source>
        <dbReference type="SAM" id="MobiDB-lite"/>
    </source>
</evidence>
<dbReference type="EMBL" id="CP157390">
    <property type="protein sequence ID" value="XBM48919.1"/>
    <property type="molecule type" value="Genomic_DNA"/>
</dbReference>
<proteinExistence type="predicted"/>
<feature type="region of interest" description="Disordered" evidence="1">
    <location>
        <begin position="1"/>
        <end position="28"/>
    </location>
</feature>
<dbReference type="RefSeq" id="WP_348788840.1">
    <property type="nucleotide sequence ID" value="NZ_CP157390.1"/>
</dbReference>
<dbReference type="InterPro" id="IPR008316">
    <property type="entry name" value="UCP029876"/>
</dbReference>
<accession>A0AAU7GG69</accession>
<dbReference type="Pfam" id="PF06304">
    <property type="entry name" value="DUF1048"/>
    <property type="match status" value="1"/>
</dbReference>
<reference evidence="2" key="1">
    <citation type="submission" date="2024-05" db="EMBL/GenBank/DDBJ databases">
        <title>The Natural Products Discovery Center: Release of the First 8490 Sequenced Strains for Exploring Actinobacteria Biosynthetic Diversity.</title>
        <authorList>
            <person name="Kalkreuter E."/>
            <person name="Kautsar S.A."/>
            <person name="Yang D."/>
            <person name="Bader C.D."/>
            <person name="Teijaro C.N."/>
            <person name="Fluegel L."/>
            <person name="Davis C.M."/>
            <person name="Simpson J.R."/>
            <person name="Lauterbach L."/>
            <person name="Steele A.D."/>
            <person name="Gui C."/>
            <person name="Meng S."/>
            <person name="Li G."/>
            <person name="Viehrig K."/>
            <person name="Ye F."/>
            <person name="Su P."/>
            <person name="Kiefer A.F."/>
            <person name="Nichols A."/>
            <person name="Cepeda A.J."/>
            <person name="Yan W."/>
            <person name="Fan B."/>
            <person name="Jiang Y."/>
            <person name="Adhikari A."/>
            <person name="Zheng C.-J."/>
            <person name="Schuster L."/>
            <person name="Cowan T.M."/>
            <person name="Smanski M.J."/>
            <person name="Chevrette M.G."/>
            <person name="de Carvalho L.P.S."/>
            <person name="Shen B."/>
        </authorList>
    </citation>
    <scope>NUCLEOTIDE SEQUENCE</scope>
    <source>
        <strain evidence="2">NPDC080035</strain>
    </source>
</reference>
<name>A0AAU7GG69_9MICO</name>
<organism evidence="2">
    <name type="scientific">Leifsonia sp. NPDC080035</name>
    <dbReference type="NCBI Taxonomy" id="3143936"/>
    <lineage>
        <taxon>Bacteria</taxon>
        <taxon>Bacillati</taxon>
        <taxon>Actinomycetota</taxon>
        <taxon>Actinomycetes</taxon>
        <taxon>Micrococcales</taxon>
        <taxon>Microbacteriaceae</taxon>
        <taxon>Leifsonia</taxon>
    </lineage>
</organism>
<sequence>MTTAPPPFPALPDAPSRGRARRDGHPVDLPAEYTIVARALARYLRRTRAVDGGRPLASVRAEVGELLEQAAFDGAPIRRIVGPDAAEFAWDLARNHGPTRRDRVARERLEVAIGRAEARRRSRRDSSG</sequence>
<feature type="compositionally biased region" description="Pro residues" evidence="1">
    <location>
        <begin position="1"/>
        <end position="12"/>
    </location>
</feature>
<evidence type="ECO:0000313" key="2">
    <source>
        <dbReference type="EMBL" id="XBM48919.1"/>
    </source>
</evidence>
<dbReference type="AlphaFoldDB" id="A0AAU7GG69"/>
<dbReference type="SUPFAM" id="SSF158560">
    <property type="entry name" value="BH3980-like"/>
    <property type="match status" value="1"/>
</dbReference>
<protein>
    <submittedName>
        <fullName evidence="2">DUF1048 domain-containing protein</fullName>
    </submittedName>
</protein>
<dbReference type="Gene3D" id="1.10.1900.10">
    <property type="entry name" value="c-terminal domain of poly(a) binding protein"/>
    <property type="match status" value="1"/>
</dbReference>
<gene>
    <name evidence="2" type="ORF">AAME72_03430</name>
</gene>